<evidence type="ECO:0000256" key="2">
    <source>
        <dbReference type="ARBA" id="ARBA00022840"/>
    </source>
</evidence>
<feature type="compositionally biased region" description="Basic and acidic residues" evidence="4">
    <location>
        <begin position="616"/>
        <end position="626"/>
    </location>
</feature>
<evidence type="ECO:0000313" key="7">
    <source>
        <dbReference type="EMBL" id="MFB9756501.1"/>
    </source>
</evidence>
<dbReference type="Proteomes" id="UP001589619">
    <property type="component" value="Unassembled WGS sequence"/>
</dbReference>
<dbReference type="EMBL" id="JBHMAG010000024">
    <property type="protein sequence ID" value="MFB9756501.1"/>
    <property type="molecule type" value="Genomic_DNA"/>
</dbReference>
<keyword evidence="2" id="KW-0067">ATP-binding</keyword>
<dbReference type="SMART" id="SM00487">
    <property type="entry name" value="DEXDc"/>
    <property type="match status" value="1"/>
</dbReference>
<dbReference type="Gene3D" id="3.40.50.300">
    <property type="entry name" value="P-loop containing nucleotide triphosphate hydrolases"/>
    <property type="match status" value="2"/>
</dbReference>
<feature type="region of interest" description="Disordered" evidence="4">
    <location>
        <begin position="604"/>
        <end position="632"/>
    </location>
</feature>
<dbReference type="PANTHER" id="PTHR30580">
    <property type="entry name" value="PRIMOSOMAL PROTEIN N"/>
    <property type="match status" value="1"/>
</dbReference>
<reference evidence="7 8" key="1">
    <citation type="submission" date="2024-09" db="EMBL/GenBank/DDBJ databases">
        <authorList>
            <person name="Sun Q."/>
            <person name="Mori K."/>
        </authorList>
    </citation>
    <scope>NUCLEOTIDE SEQUENCE [LARGE SCALE GENOMIC DNA]</scope>
    <source>
        <strain evidence="7 8">JCM 12520</strain>
    </source>
</reference>
<dbReference type="InterPro" id="IPR006935">
    <property type="entry name" value="Helicase/UvrB_N"/>
</dbReference>
<feature type="domain" description="Helicase ATP-binding" evidence="5">
    <location>
        <begin position="275"/>
        <end position="427"/>
    </location>
</feature>
<gene>
    <name evidence="7" type="ORF">ACFFNY_33410</name>
</gene>
<evidence type="ECO:0000259" key="6">
    <source>
        <dbReference type="PROSITE" id="PS51194"/>
    </source>
</evidence>
<dbReference type="InterPro" id="IPR027417">
    <property type="entry name" value="P-loop_NTPase"/>
</dbReference>
<organism evidence="7 8">
    <name type="scientific">Paenibacillus hodogayensis</name>
    <dbReference type="NCBI Taxonomy" id="279208"/>
    <lineage>
        <taxon>Bacteria</taxon>
        <taxon>Bacillati</taxon>
        <taxon>Bacillota</taxon>
        <taxon>Bacilli</taxon>
        <taxon>Bacillales</taxon>
        <taxon>Paenibacillaceae</taxon>
        <taxon>Paenibacillus</taxon>
    </lineage>
</organism>
<dbReference type="PANTHER" id="PTHR30580:SF1">
    <property type="entry name" value="COMF OPERON PROTEIN 1"/>
    <property type="match status" value="1"/>
</dbReference>
<dbReference type="PROSITE" id="PS51194">
    <property type="entry name" value="HELICASE_CTER"/>
    <property type="match status" value="1"/>
</dbReference>
<name>A0ABV5W8L0_9BACL</name>
<dbReference type="GO" id="GO:0004386">
    <property type="term" value="F:helicase activity"/>
    <property type="evidence" value="ECO:0007669"/>
    <property type="project" value="UniProtKB-KW"/>
</dbReference>
<evidence type="ECO:0000256" key="3">
    <source>
        <dbReference type="ARBA" id="ARBA00023125"/>
    </source>
</evidence>
<keyword evidence="7" id="KW-0347">Helicase</keyword>
<dbReference type="InterPro" id="IPR014001">
    <property type="entry name" value="Helicase_ATP-bd"/>
</dbReference>
<feature type="domain" description="Helicase C-terminal" evidence="6">
    <location>
        <begin position="453"/>
        <end position="613"/>
    </location>
</feature>
<dbReference type="InterPro" id="IPR001650">
    <property type="entry name" value="Helicase_C-like"/>
</dbReference>
<evidence type="ECO:0000313" key="8">
    <source>
        <dbReference type="Proteomes" id="UP001589619"/>
    </source>
</evidence>
<dbReference type="RefSeq" id="WP_344916457.1">
    <property type="nucleotide sequence ID" value="NZ_BAAAYO010000020.1"/>
</dbReference>
<dbReference type="PROSITE" id="PS51192">
    <property type="entry name" value="HELICASE_ATP_BIND_1"/>
    <property type="match status" value="1"/>
</dbReference>
<comment type="caution">
    <text evidence="7">The sequence shown here is derived from an EMBL/GenBank/DDBJ whole genome shotgun (WGS) entry which is preliminary data.</text>
</comment>
<dbReference type="Pfam" id="PF04851">
    <property type="entry name" value="ResIII"/>
    <property type="match status" value="1"/>
</dbReference>
<keyword evidence="3" id="KW-0238">DNA-binding</keyword>
<sequence length="632" mass="71384">MKVRLYAAAVRGRMEWRFTLDMNIDSAYWFEQYGGKASLHLLEPVLSLAESCALLPVLQRRYPNDTKGSIPQWSAVCAEAGVRWTLPEPGLRLVTYFEHSNQAHSIPIDMQELLKLERLLADRCLSKEELLTFLEHHGMEAAGAAWTSYVQAAYLRGHVELQGGLVAEWKRRYLWSRKVRGFRCRRCGTREDKMYRTDCLYCSGDCLYCEECLTMGRMQSCSLLITGHGSDQGTGQGVRPTSTAALTNPEAYIGKWGLSPAQTEAAHQGLSYLAGARTEKPGRFLIWAVTGAGKTEMIFPFIDYELDRGHRVLIATPRRDVVLELQPRLQKAFPERSVVTLYGGSAERWDRGEITLSTTHQLLRFSRSFDLVIVDEIDAFPYHNNPMLQYAAERVCKQSGAYVLLSATPPAELMRQAKRKALHHVKVPVRYHRYPLPVPRTIAIKDPAKWRGSLPAKLLTPLQRSIERGAQLFVFVSRIRDVNPIVNVLRTHFQPYAIEGTSSQDPERAQKVIQFRQAAIRILVTTTILERGVTVPRTDVFILQADSPLFNASALVQMAGRAGRSKDDPHGRVYFAAVEYTNSQAEAIRQIRAMNRLASRKGYLINSNQQHIRGNRTQEDNPKKDTTNGGKG</sequence>
<evidence type="ECO:0000256" key="4">
    <source>
        <dbReference type="SAM" id="MobiDB-lite"/>
    </source>
</evidence>
<keyword evidence="7" id="KW-0378">Hydrolase</keyword>
<evidence type="ECO:0000256" key="1">
    <source>
        <dbReference type="ARBA" id="ARBA00022741"/>
    </source>
</evidence>
<dbReference type="SUPFAM" id="SSF52540">
    <property type="entry name" value="P-loop containing nucleoside triphosphate hydrolases"/>
    <property type="match status" value="1"/>
</dbReference>
<evidence type="ECO:0000259" key="5">
    <source>
        <dbReference type="PROSITE" id="PS51192"/>
    </source>
</evidence>
<keyword evidence="1" id="KW-0547">Nucleotide-binding</keyword>
<keyword evidence="8" id="KW-1185">Reference proteome</keyword>
<proteinExistence type="predicted"/>
<protein>
    <submittedName>
        <fullName evidence="7">DEAD/DEAH box helicase</fullName>
    </submittedName>
</protein>
<dbReference type="SMART" id="SM00490">
    <property type="entry name" value="HELICc"/>
    <property type="match status" value="1"/>
</dbReference>
<dbReference type="Pfam" id="PF00271">
    <property type="entry name" value="Helicase_C"/>
    <property type="match status" value="1"/>
</dbReference>
<accession>A0ABV5W8L0</accession>